<dbReference type="PROSITE" id="PS50835">
    <property type="entry name" value="IG_LIKE"/>
    <property type="match status" value="1"/>
</dbReference>
<dbReference type="Proteomes" id="UP000184462">
    <property type="component" value="Unassembled WGS sequence"/>
</dbReference>
<dbReference type="RefSeq" id="WP_073193130.1">
    <property type="nucleotide sequence ID" value="NZ_FQTW01000006.1"/>
</dbReference>
<name>A0A1M4WHV7_9FLAO</name>
<accession>A0A1M4WHV7</accession>
<keyword evidence="3" id="KW-1185">Reference proteome</keyword>
<gene>
    <name evidence="2" type="ORF">SAMN05444278_1069</name>
</gene>
<feature type="domain" description="Ig-like" evidence="1">
    <location>
        <begin position="1035"/>
        <end position="1124"/>
    </location>
</feature>
<reference evidence="2 3" key="1">
    <citation type="submission" date="2016-11" db="EMBL/GenBank/DDBJ databases">
        <authorList>
            <person name="Jaros S."/>
            <person name="Januszkiewicz K."/>
            <person name="Wedrychowicz H."/>
        </authorList>
    </citation>
    <scope>NUCLEOTIDE SEQUENCE [LARGE SCALE GENOMIC DNA]</scope>
    <source>
        <strain evidence="2 3">DSM 25661</strain>
    </source>
</reference>
<dbReference type="InterPro" id="IPR022409">
    <property type="entry name" value="PKD/Chitinase_dom"/>
</dbReference>
<dbReference type="SMART" id="SM00089">
    <property type="entry name" value="PKD"/>
    <property type="match status" value="2"/>
</dbReference>
<organism evidence="2 3">
    <name type="scientific">Psychroflexus salarius</name>
    <dbReference type="NCBI Taxonomy" id="1155689"/>
    <lineage>
        <taxon>Bacteria</taxon>
        <taxon>Pseudomonadati</taxon>
        <taxon>Bacteroidota</taxon>
        <taxon>Flavobacteriia</taxon>
        <taxon>Flavobacteriales</taxon>
        <taxon>Flavobacteriaceae</taxon>
        <taxon>Psychroflexus</taxon>
    </lineage>
</organism>
<sequence length="1331" mass="143020">MKKILLLTLVFCIPYFGFSQIGIFENFNQGQPTGWVGNASAVPFEFNDESACEGLSANAAFTGFFSFSAQLTSANIAGQSNGTDFTLDFDYKVVDAADGSAFPSGWGTAEVQYSTDNGGSWTTFGTIDDTNYTSSADCVAAPTFTVAAADLPNGADFKLRYVVNRNVQGFRFVLDNISGTQVLNAPPNCDVVMTTPADGATDVNIATPLEWSPATGLPSGYLVSVGTTPGGTDILDNEDVGSSTQINNVLPGALDQYDATFYVTIVPYNSVGNATGCQEFSFTTETNPHEIVDCSVGSINNSFCYTNGGITEFSYTSNDGTPLNLIINEGQVENNFDELIILDSDGTTVLNPDEEYGPNDDGNVGGMFFQSSGSVIYIQVDADGIFDCPSQGYTPIDYTVACATCVFQDVSYNVVDDCTNDQFFVDVVMDDLGTATSITIEDDQGNSVSGVSANGQTEQFGPYPIGTGVSFTTINEDDANCTITSGVIRDNCPPPNNTCDSASVAVINPDNFCETLNFGTLEQSSGSSVPVSCAGPAAQDVWFEFTATATTITSTIITDGFGGPSQAIYADDCGNLTELYCSEEFDNFGDSDAIVAQDLIIGETYKIRVFSDTQSDEEFELCLTTPQFGEDNSTCDVSAPFCAPFDDQGNPQPLIFPNGYFYLTESVAETGPDYGCLGSEPNPAWFFMQVQETGDLGFTITQNTAYDENGNPIGDGLDVDFIAYGPFTEAESNCGDLTAANTVDCSYSAQAVEEFTIPNAQAGEYYAVVITNFNQQPGYISLGQTNFGEPDAGSTNCDLVFENTIRACAGEEVTMISEFDPADIAAYQWYAFDEALDDYVAINEQDAFNEDYTTDVSGQYFVQTFETGTFLEEREFFTVVIEEEPEITVPQDLVVCEGQTINLDATPANSDSYGSVDHQWFLDGNEISGATDPTHSVTQGGEYSVIVTTSNGSATGEPQVCETEFIFPVQGGAFEVDLGQDQVLCDADPQTITANIIDGDAANATYAWSTGETTSSIEVNTTGTYEVTVTIDGCPVTNSVDYTFNVSPEIDLGAETLISCDLASEVLDATASNYTDAEVTYEWTLDGAVINGATTSTLTPTDYGTYEVTVTPNGTSCSSTGSVTIEERDDILVDVVPSASIDTVLNYCEDGTGTPDIPVYEVVLETSLTNATADEVEFTWYKNDVQLPETTSSITVVYDEQGVFNDEYYCVINIDNCTATSNLLVTDIEIAPYENAGCKITQGLSPDETPGENDVLDLAFLNDRSGIESVEIFDRNGRSVFFLKDYVNEFNGQSDEGDKLINGTYFYVIKLRNEDPVFGRQKTGWIYIKRN</sequence>
<evidence type="ECO:0000313" key="2">
    <source>
        <dbReference type="EMBL" id="SHE80750.1"/>
    </source>
</evidence>
<dbReference type="InterPro" id="IPR013783">
    <property type="entry name" value="Ig-like_fold"/>
</dbReference>
<evidence type="ECO:0000259" key="1">
    <source>
        <dbReference type="PROSITE" id="PS50835"/>
    </source>
</evidence>
<evidence type="ECO:0000313" key="3">
    <source>
        <dbReference type="Proteomes" id="UP000184462"/>
    </source>
</evidence>
<dbReference type="Gene3D" id="2.60.40.10">
    <property type="entry name" value="Immunoglobulins"/>
    <property type="match status" value="3"/>
</dbReference>
<dbReference type="InterPro" id="IPR007110">
    <property type="entry name" value="Ig-like_dom"/>
</dbReference>
<protein>
    <submittedName>
        <fullName evidence="2">C-terminal domain of CHU protein family protein</fullName>
    </submittedName>
</protein>
<dbReference type="STRING" id="1155689.SAMN05444278_1069"/>
<dbReference type="Pfam" id="PF13585">
    <property type="entry name" value="CHU_C"/>
    <property type="match status" value="1"/>
</dbReference>
<dbReference type="OrthoDB" id="1488818at2"/>
<proteinExistence type="predicted"/>
<dbReference type="EMBL" id="FQTW01000006">
    <property type="protein sequence ID" value="SHE80750.1"/>
    <property type="molecule type" value="Genomic_DNA"/>
</dbReference>